<feature type="transmembrane region" description="Helical" evidence="1">
    <location>
        <begin position="309"/>
        <end position="327"/>
    </location>
</feature>
<evidence type="ECO:0000313" key="3">
    <source>
        <dbReference type="EMBL" id="WDB27660.1"/>
    </source>
</evidence>
<name>A0A5A4U4B5_ESCAL</name>
<protein>
    <submittedName>
        <fullName evidence="3">O115 family O-antigen polymerase</fullName>
    </submittedName>
    <submittedName>
        <fullName evidence="2">Predicted membrane protein</fullName>
    </submittedName>
</protein>
<evidence type="ECO:0000313" key="2">
    <source>
        <dbReference type="EMBL" id="BBM62499.1"/>
    </source>
</evidence>
<dbReference type="Proteomes" id="UP001219219">
    <property type="component" value="Chromosome"/>
</dbReference>
<dbReference type="EMBL" id="LC494320">
    <property type="protein sequence ID" value="BBM62499.1"/>
    <property type="molecule type" value="Genomic_DNA"/>
</dbReference>
<keyword evidence="1" id="KW-0812">Transmembrane</keyword>
<keyword evidence="1" id="KW-0472">Membrane</keyword>
<organism evidence="2">
    <name type="scientific">Escherichia albertii</name>
    <dbReference type="NCBI Taxonomy" id="208962"/>
    <lineage>
        <taxon>Bacteria</taxon>
        <taxon>Pseudomonadati</taxon>
        <taxon>Pseudomonadota</taxon>
        <taxon>Gammaproteobacteria</taxon>
        <taxon>Enterobacterales</taxon>
        <taxon>Enterobacteriaceae</taxon>
        <taxon>Escherichia</taxon>
    </lineage>
</organism>
<dbReference type="AlphaFoldDB" id="A0A5A4U4B5"/>
<reference evidence="3" key="2">
    <citation type="submission" date="2023-02" db="EMBL/GenBank/DDBJ databases">
        <title>Escherichia albertii as a potential enteropathogen in the light of epidemiological and genomic studies.</title>
        <authorList>
            <person name="Leszczynska K."/>
            <person name="Swiecicka I."/>
            <person name="Daniluk T."/>
            <person name="Lebensztejn D."/>
            <person name="Chmielewska S."/>
            <person name="Leszczynska D."/>
            <person name="Gawor J."/>
            <person name="Kliber M."/>
        </authorList>
    </citation>
    <scope>NUCLEOTIDE SEQUENCE</scope>
    <source>
        <strain evidence="3">BIA_7</strain>
    </source>
</reference>
<feature type="transmembrane region" description="Helical" evidence="1">
    <location>
        <begin position="93"/>
        <end position="115"/>
    </location>
</feature>
<proteinExistence type="predicted"/>
<gene>
    <name evidence="3" type="primary">wzy</name>
    <name evidence="3" type="ORF">PS049_14845</name>
</gene>
<keyword evidence="1" id="KW-1133">Transmembrane helix</keyword>
<feature type="transmembrane region" description="Helical" evidence="1">
    <location>
        <begin position="135"/>
        <end position="158"/>
    </location>
</feature>
<dbReference type="RefSeq" id="WP_059256399.1">
    <property type="nucleotide sequence ID" value="NZ_BBVZ01000005.1"/>
</dbReference>
<evidence type="ECO:0000256" key="1">
    <source>
        <dbReference type="SAM" id="Phobius"/>
    </source>
</evidence>
<dbReference type="EMBL" id="CP117562">
    <property type="protein sequence ID" value="WDB27660.1"/>
    <property type="molecule type" value="Genomic_DNA"/>
</dbReference>
<accession>A0A5A4U4B5</accession>
<reference evidence="2" key="1">
    <citation type="submission" date="2019-07" db="EMBL/GenBank/DDBJ databases">
        <title>Overview of O-antigen diversity of Escherichia albertii, an emerging enteropathogen; genetic structure, serology, and development of O-genotyping method.</title>
        <authorList>
            <person name="Ooka T."/>
            <person name="Seto K."/>
            <person name="Ogura Y."/>
            <person name="Iguchi A."/>
            <person name="Imura N."/>
            <person name="Honda M."/>
            <person name="Etoh Y."/>
            <person name="Ikeda T."/>
            <person name="Sugitani W."/>
            <person name="Konno T."/>
            <person name="Kawano K."/>
            <person name="Kudo Y."/>
            <person name="Murakami K."/>
            <person name="Hayashi T."/>
            <person name="Nishi J."/>
        </authorList>
    </citation>
    <scope>NUCLEOTIDE SEQUENCE</scope>
    <source>
        <strain evidence="2">HIPH08472</strain>
    </source>
</reference>
<feature type="transmembrane region" description="Helical" evidence="1">
    <location>
        <begin position="278"/>
        <end position="297"/>
    </location>
</feature>
<feature type="transmembrane region" description="Helical" evidence="1">
    <location>
        <begin position="164"/>
        <end position="192"/>
    </location>
</feature>
<sequence length="355" mass="41441">MVLIILLTISMIIAFLIGIRQKDVCCYLIVCMSSFLFAFVVMCIVFLLLKFNGHAELIFPDEMLYVNDSTSQLFFSRYVQFFDEYFSLDVVRWINITLFNISLAFLASEISSYLYGRVRLFCSLLAITGTIVGGYWAFFILKEAFSVAALSMLIVAYIRKSKVFFVFASCLLFFARPELLLLYIAITIAFYFKRKNTRLYYFAVITSMVCFILFMNSEYSYSIKLFTLSRRFGESEFEFDDVAITTSNLSFFPFIMSEPFRQAIMTNINSTFNPFLDLNPLVVVQRLYNIIGFYIFLTCIKPYLMKDKLYSFAFIVLLGVLFTHSVYRYFNTILIPFSLYFLFLKSRGLNKGSYK</sequence>
<feature type="transmembrane region" description="Helical" evidence="1">
    <location>
        <begin position="199"/>
        <end position="217"/>
    </location>
</feature>
<feature type="transmembrane region" description="Helical" evidence="1">
    <location>
        <begin position="24"/>
        <end position="49"/>
    </location>
</feature>